<feature type="binding site" evidence="7 9">
    <location>
        <position position="116"/>
    </location>
    <ligand>
        <name>substrate</name>
    </ligand>
</feature>
<feature type="binding site" evidence="7 9">
    <location>
        <position position="92"/>
    </location>
    <ligand>
        <name>substrate</name>
    </ligand>
</feature>
<dbReference type="Proteomes" id="UP000215459">
    <property type="component" value="Unassembled WGS sequence"/>
</dbReference>
<dbReference type="GO" id="GO:0009073">
    <property type="term" value="P:aromatic amino acid family biosynthetic process"/>
    <property type="evidence" value="ECO:0007669"/>
    <property type="project" value="UniProtKB-KW"/>
</dbReference>
<comment type="catalytic activity">
    <reaction evidence="1 7">
        <text>3-dehydroquinate = 3-dehydroshikimate + H2O</text>
        <dbReference type="Rhea" id="RHEA:21096"/>
        <dbReference type="ChEBI" id="CHEBI:15377"/>
        <dbReference type="ChEBI" id="CHEBI:16630"/>
        <dbReference type="ChEBI" id="CHEBI:32364"/>
        <dbReference type="EC" id="4.2.1.10"/>
    </reaction>
</comment>
<dbReference type="NCBIfam" id="NF003806">
    <property type="entry name" value="PRK05395.1-3"/>
    <property type="match status" value="1"/>
</dbReference>
<dbReference type="PROSITE" id="PS01029">
    <property type="entry name" value="DEHYDROQUINASE_II"/>
    <property type="match status" value="1"/>
</dbReference>
<dbReference type="EC" id="4.2.1.10" evidence="5 7"/>
<evidence type="ECO:0000256" key="7">
    <source>
        <dbReference type="HAMAP-Rule" id="MF_00169"/>
    </source>
</evidence>
<gene>
    <name evidence="7 11" type="primary">aroQ</name>
    <name evidence="11" type="ORF">CHM34_02335</name>
</gene>
<dbReference type="NCBIfam" id="TIGR01088">
    <property type="entry name" value="aroQ"/>
    <property type="match status" value="1"/>
</dbReference>
<proteinExistence type="inferred from homology"/>
<evidence type="ECO:0000256" key="6">
    <source>
        <dbReference type="ARBA" id="ARBA00023239"/>
    </source>
</evidence>
<dbReference type="InterPro" id="IPR001874">
    <property type="entry name" value="DHquinase_II"/>
</dbReference>
<dbReference type="AlphaFoldDB" id="A0A235BC30"/>
<dbReference type="GO" id="GO:0009423">
    <property type="term" value="P:chorismate biosynthetic process"/>
    <property type="evidence" value="ECO:0007669"/>
    <property type="project" value="UniProtKB-UniRule"/>
</dbReference>
<protein>
    <recommendedName>
        <fullName evidence="5 7">3-dehydroquinate dehydratase</fullName>
        <shortName evidence="7">3-dehydroquinase</shortName>
        <ecNumber evidence="5 7">4.2.1.10</ecNumber>
    </recommendedName>
    <alternativeName>
        <fullName evidence="7">Type II DHQase</fullName>
    </alternativeName>
</protein>
<evidence type="ECO:0000313" key="11">
    <source>
        <dbReference type="EMBL" id="OYD09846.1"/>
    </source>
</evidence>
<comment type="pathway">
    <text evidence="2 7">Metabolic intermediate biosynthesis; chorismate biosynthesis; chorismate from D-erythrose 4-phosphate and phosphoenolpyruvate: step 3/7.</text>
</comment>
<dbReference type="NCBIfam" id="NF003805">
    <property type="entry name" value="PRK05395.1-2"/>
    <property type="match status" value="1"/>
</dbReference>
<accession>A0A235BC30</accession>
<dbReference type="GO" id="GO:0008652">
    <property type="term" value="P:amino acid biosynthetic process"/>
    <property type="evidence" value="ECO:0007669"/>
    <property type="project" value="UniProtKB-KW"/>
</dbReference>
<reference evidence="11 12" key="1">
    <citation type="submission" date="2017-07" db="EMBL/GenBank/DDBJ databases">
        <title>The genome sequence of Paludifilum halophilum highlights mechanisms for microbial adaptation to high salt environemnts.</title>
        <authorList>
            <person name="Belbahri L."/>
        </authorList>
    </citation>
    <scope>NUCLEOTIDE SEQUENCE [LARGE SCALE GENOMIC DNA]</scope>
    <source>
        <strain evidence="11 12">DSM 102817</strain>
    </source>
</reference>
<dbReference type="GO" id="GO:0003855">
    <property type="term" value="F:3-dehydroquinate dehydratase activity"/>
    <property type="evidence" value="ECO:0007669"/>
    <property type="project" value="UniProtKB-UniRule"/>
</dbReference>
<name>A0A235BC30_9BACL</name>
<evidence type="ECO:0000256" key="5">
    <source>
        <dbReference type="ARBA" id="ARBA00012060"/>
    </source>
</evidence>
<dbReference type="PIRSF" id="PIRSF001399">
    <property type="entry name" value="DHquinase_II"/>
    <property type="match status" value="1"/>
</dbReference>
<feature type="binding site" evidence="7 9">
    <location>
        <begin position="106"/>
        <end position="107"/>
    </location>
    <ligand>
        <name>substrate</name>
    </ligand>
</feature>
<dbReference type="NCBIfam" id="NF003807">
    <property type="entry name" value="PRK05395.1-4"/>
    <property type="match status" value="1"/>
</dbReference>
<comment type="caution">
    <text evidence="11">The sequence shown here is derived from an EMBL/GenBank/DDBJ whole genome shotgun (WGS) entry which is preliminary data.</text>
</comment>
<dbReference type="PANTHER" id="PTHR21272:SF3">
    <property type="entry name" value="CATABOLIC 3-DEHYDROQUINASE"/>
    <property type="match status" value="1"/>
</dbReference>
<keyword evidence="6 7" id="KW-0456">Lyase</keyword>
<evidence type="ECO:0000256" key="2">
    <source>
        <dbReference type="ARBA" id="ARBA00004902"/>
    </source>
</evidence>
<evidence type="ECO:0000256" key="9">
    <source>
        <dbReference type="PIRSR" id="PIRSR001399-2"/>
    </source>
</evidence>
<keyword evidence="7" id="KW-0028">Amino-acid biosynthesis</keyword>
<comment type="function">
    <text evidence="7">Catalyzes a trans-dehydration via an enolate intermediate.</text>
</comment>
<dbReference type="PANTHER" id="PTHR21272">
    <property type="entry name" value="CATABOLIC 3-DEHYDROQUINASE"/>
    <property type="match status" value="1"/>
</dbReference>
<dbReference type="GO" id="GO:0019631">
    <property type="term" value="P:quinate catabolic process"/>
    <property type="evidence" value="ECO:0007669"/>
    <property type="project" value="TreeGrafter"/>
</dbReference>
<keyword evidence="7" id="KW-0057">Aromatic amino acid biosynthesis</keyword>
<dbReference type="InterPro" id="IPR036441">
    <property type="entry name" value="DHquinase_II_sf"/>
</dbReference>
<organism evidence="11 12">
    <name type="scientific">Paludifilum halophilum</name>
    <dbReference type="NCBI Taxonomy" id="1642702"/>
    <lineage>
        <taxon>Bacteria</taxon>
        <taxon>Bacillati</taxon>
        <taxon>Bacillota</taxon>
        <taxon>Bacilli</taxon>
        <taxon>Bacillales</taxon>
        <taxon>Thermoactinomycetaceae</taxon>
        <taxon>Paludifilum</taxon>
    </lineage>
</organism>
<feature type="binding site" evidence="7 9">
    <location>
        <position position="79"/>
    </location>
    <ligand>
        <name>substrate</name>
    </ligand>
</feature>
<dbReference type="EMBL" id="NOWF01000001">
    <property type="protein sequence ID" value="OYD09846.1"/>
    <property type="molecule type" value="Genomic_DNA"/>
</dbReference>
<feature type="active site" description="Proton acceptor" evidence="7 8">
    <location>
        <position position="28"/>
    </location>
</feature>
<evidence type="ECO:0000256" key="8">
    <source>
        <dbReference type="PIRSR" id="PIRSR001399-1"/>
    </source>
</evidence>
<dbReference type="HAMAP" id="MF_00169">
    <property type="entry name" value="AroQ"/>
    <property type="match status" value="1"/>
</dbReference>
<evidence type="ECO:0000313" key="12">
    <source>
        <dbReference type="Proteomes" id="UP000215459"/>
    </source>
</evidence>
<dbReference type="SUPFAM" id="SSF52304">
    <property type="entry name" value="Type II 3-dehydroquinate dehydratase"/>
    <property type="match status" value="1"/>
</dbReference>
<sequence length="151" mass="16450">MGVNPLSKILVLHGPNLNRLGQREPEIYGHETLDQLNARLQQRGREWGLEVSVFQSNHEGALIDCIHEAEGEYNALIINPGALTHYSYALRDALASVSVPAIEVHMSNIHNREAFRGISVTAPVTAGQIVGFGSAGYELGLRAAIRFLKGP</sequence>
<feature type="binding site" evidence="7 9">
    <location>
        <position position="85"/>
    </location>
    <ligand>
        <name>substrate</name>
    </ligand>
</feature>
<feature type="active site" description="Proton donor" evidence="7 8">
    <location>
        <position position="105"/>
    </location>
</feature>
<dbReference type="Pfam" id="PF01220">
    <property type="entry name" value="DHquinase_II"/>
    <property type="match status" value="1"/>
</dbReference>
<evidence type="ECO:0000256" key="4">
    <source>
        <dbReference type="ARBA" id="ARBA00011193"/>
    </source>
</evidence>
<comment type="similarity">
    <text evidence="3 7">Belongs to the type-II 3-dehydroquinase family.</text>
</comment>
<dbReference type="Gene3D" id="3.40.50.9100">
    <property type="entry name" value="Dehydroquinase, class II"/>
    <property type="match status" value="1"/>
</dbReference>
<comment type="subunit">
    <text evidence="4 7">Homododecamer.</text>
</comment>
<evidence type="ECO:0000256" key="1">
    <source>
        <dbReference type="ARBA" id="ARBA00001864"/>
    </source>
</evidence>
<keyword evidence="12" id="KW-1185">Reference proteome</keyword>
<evidence type="ECO:0000256" key="3">
    <source>
        <dbReference type="ARBA" id="ARBA00011037"/>
    </source>
</evidence>
<dbReference type="InterPro" id="IPR018509">
    <property type="entry name" value="DHquinase_II_CS"/>
</dbReference>
<dbReference type="CDD" id="cd00466">
    <property type="entry name" value="DHQase_II"/>
    <property type="match status" value="1"/>
</dbReference>
<feature type="site" description="Transition state stabilizer" evidence="7 10">
    <location>
        <position position="23"/>
    </location>
</feature>
<evidence type="ECO:0000256" key="10">
    <source>
        <dbReference type="PIRSR" id="PIRSR001399-3"/>
    </source>
</evidence>
<dbReference type="OrthoDB" id="9790793at2"/>
<dbReference type="UniPathway" id="UPA00053">
    <property type="reaction ID" value="UER00086"/>
</dbReference>